<dbReference type="PROSITE" id="PS51257">
    <property type="entry name" value="PROKAR_LIPOPROTEIN"/>
    <property type="match status" value="1"/>
</dbReference>
<dbReference type="InterPro" id="IPR011047">
    <property type="entry name" value="Quinoprotein_ADH-like_sf"/>
</dbReference>
<dbReference type="RefSeq" id="WP_076083470.1">
    <property type="nucleotide sequence ID" value="NZ_CP019070.1"/>
</dbReference>
<evidence type="ECO:0000313" key="1">
    <source>
        <dbReference type="EMBL" id="APW64618.1"/>
    </source>
</evidence>
<evidence type="ECO:0008006" key="3">
    <source>
        <dbReference type="Google" id="ProtNLM"/>
    </source>
</evidence>
<organism evidence="1 2">
    <name type="scientific">Poseidonibacter parvus</name>
    <dbReference type="NCBI Taxonomy" id="1850254"/>
    <lineage>
        <taxon>Bacteria</taxon>
        <taxon>Pseudomonadati</taxon>
        <taxon>Campylobacterota</taxon>
        <taxon>Epsilonproteobacteria</taxon>
        <taxon>Campylobacterales</taxon>
        <taxon>Arcobacteraceae</taxon>
        <taxon>Poseidonibacter</taxon>
    </lineage>
</organism>
<reference evidence="1 2" key="1">
    <citation type="submission" date="2017-01" db="EMBL/GenBank/DDBJ databases">
        <title>Genome sequencing of Arcobacter sp. LPB0137.</title>
        <authorList>
            <person name="Lee G.-W."/>
            <person name="Yi H."/>
        </authorList>
    </citation>
    <scope>NUCLEOTIDE SEQUENCE [LARGE SCALE GENOMIC DNA]</scope>
    <source>
        <strain evidence="1 2">LPB0137</strain>
    </source>
</reference>
<dbReference type="SUPFAM" id="SSF50998">
    <property type="entry name" value="Quinoprotein alcohol dehydrogenase-like"/>
    <property type="match status" value="1"/>
</dbReference>
<dbReference type="OrthoDB" id="5328932at2"/>
<dbReference type="Proteomes" id="UP000186074">
    <property type="component" value="Chromosome"/>
</dbReference>
<accession>A0A1P8KJ91</accession>
<evidence type="ECO:0000313" key="2">
    <source>
        <dbReference type="Proteomes" id="UP000186074"/>
    </source>
</evidence>
<dbReference type="STRING" id="1850254.LPB137_01565"/>
<gene>
    <name evidence="1" type="ORF">LPB137_01565</name>
</gene>
<dbReference type="EMBL" id="CP019070">
    <property type="protein sequence ID" value="APW64618.1"/>
    <property type="molecule type" value="Genomic_DNA"/>
</dbReference>
<protein>
    <recommendedName>
        <fullName evidence="3">L-seryl-tRNA selenium transferase</fullName>
    </recommendedName>
</protein>
<keyword evidence="2" id="KW-1185">Reference proteome</keyword>
<name>A0A1P8KJ91_9BACT</name>
<dbReference type="AlphaFoldDB" id="A0A1P8KJ91"/>
<dbReference type="KEGG" id="alp:LPB137_01565"/>
<proteinExistence type="predicted"/>
<sequence>MKHLFILVAALFLLTACGSKKYFEPEDVKSSLTVEESSLQAPIISMNREGATLEDGTIITRDGVSKFKLPEKFQFLNVSNTGKVLSTNYKDKLLIGNEELDVENIVVAASLKDNKLALVYANNSIELFDLDTKKTLFKEYLPISLANDTRIANPHFMGNLVLFPTLNGKVVIISSKTNESVKNISVDLDSQFNNIIFLQVIQDEQTLIAATANKVVTISTKNILSKDYELRDIIVNGKNIYLATIDGRLIKLDLALKEVASKKYKYSKIHALAFTDSLYAIESQSFIINVSNDFTNDRVYDFNFDNEERLIVIGNKIYTDSREITLP</sequence>